<dbReference type="NCBIfam" id="TIGR03276">
    <property type="entry name" value="Phn-HD"/>
    <property type="match status" value="1"/>
</dbReference>
<name>A0ABS7N3W3_9BACT</name>
<accession>A0ABS7N3W3</accession>
<dbReference type="EMBL" id="JAHVHP010000001">
    <property type="protein sequence ID" value="MBY5950979.1"/>
    <property type="molecule type" value="Genomic_DNA"/>
</dbReference>
<dbReference type="Pfam" id="PF01966">
    <property type="entry name" value="HD"/>
    <property type="match status" value="1"/>
</dbReference>
<keyword evidence="3" id="KW-1185">Reference proteome</keyword>
<dbReference type="InterPro" id="IPR017670">
    <property type="entry name" value="Phosphonate_degrad-assoc"/>
</dbReference>
<dbReference type="Proteomes" id="UP000766609">
    <property type="component" value="Unassembled WGS sequence"/>
</dbReference>
<dbReference type="PANTHER" id="PTHR40202:SF1">
    <property type="entry name" value="HD DOMAIN-CONTAINING PROTEIN"/>
    <property type="match status" value="1"/>
</dbReference>
<feature type="domain" description="HD" evidence="1">
    <location>
        <begin position="37"/>
        <end position="113"/>
    </location>
</feature>
<reference evidence="2 3" key="1">
    <citation type="submission" date="2021-06" db="EMBL/GenBank/DDBJ databases">
        <title>44 bacteria genomes isolated from Dapeng, Shenzhen.</title>
        <authorList>
            <person name="Zheng W."/>
            <person name="Yu S."/>
            <person name="Huang Y."/>
        </authorList>
    </citation>
    <scope>NUCLEOTIDE SEQUENCE [LARGE SCALE GENOMIC DNA]</scope>
    <source>
        <strain evidence="2 3">DP5N14-6</strain>
    </source>
</reference>
<sequence>MNYSSLSIEQKLDLIFGLYKNHGHEDYIGEPVSQIEHMCQSAQLAEKEGFDSEVILAAFFHDIGHLLNHLENTESMGGFGVKRHEQIGADFLRNLGFPDKIPQLVENHVQAKRYLTFRFPEYLEKLSEASKKTLEFQGGPMDYDEALAFENDPLFDISLLMRNWDEEAKDENIPLPDLEKYISLAREVLYSSSIN</sequence>
<dbReference type="InterPro" id="IPR052567">
    <property type="entry name" value="OP_Dioxygenase"/>
</dbReference>
<organism evidence="2 3">
    <name type="scientific">Algoriphagus marincola</name>
    <dbReference type="NCBI Taxonomy" id="264027"/>
    <lineage>
        <taxon>Bacteria</taxon>
        <taxon>Pseudomonadati</taxon>
        <taxon>Bacteroidota</taxon>
        <taxon>Cytophagia</taxon>
        <taxon>Cytophagales</taxon>
        <taxon>Cyclobacteriaceae</taxon>
        <taxon>Algoriphagus</taxon>
    </lineage>
</organism>
<dbReference type="InterPro" id="IPR006674">
    <property type="entry name" value="HD_domain"/>
</dbReference>
<dbReference type="CDD" id="cd00077">
    <property type="entry name" value="HDc"/>
    <property type="match status" value="1"/>
</dbReference>
<dbReference type="Gene3D" id="1.10.3210.10">
    <property type="entry name" value="Hypothetical protein af1432"/>
    <property type="match status" value="1"/>
</dbReference>
<dbReference type="InterPro" id="IPR003607">
    <property type="entry name" value="HD/PDEase_dom"/>
</dbReference>
<protein>
    <submittedName>
        <fullName evidence="2">HDIG domain-containing protein</fullName>
    </submittedName>
</protein>
<gene>
    <name evidence="2" type="ORF">KUV23_08340</name>
</gene>
<dbReference type="RefSeq" id="WP_134202163.1">
    <property type="nucleotide sequence ID" value="NZ_JAHVHP010000001.1"/>
</dbReference>
<dbReference type="SUPFAM" id="SSF109604">
    <property type="entry name" value="HD-domain/PDEase-like"/>
    <property type="match status" value="1"/>
</dbReference>
<evidence type="ECO:0000313" key="2">
    <source>
        <dbReference type="EMBL" id="MBY5950979.1"/>
    </source>
</evidence>
<comment type="caution">
    <text evidence="2">The sequence shown here is derived from an EMBL/GenBank/DDBJ whole genome shotgun (WGS) entry which is preliminary data.</text>
</comment>
<dbReference type="PANTHER" id="PTHR40202">
    <property type="match status" value="1"/>
</dbReference>
<dbReference type="NCBIfam" id="TIGR00277">
    <property type="entry name" value="HDIG"/>
    <property type="match status" value="1"/>
</dbReference>
<dbReference type="InterPro" id="IPR006675">
    <property type="entry name" value="HDIG_dom"/>
</dbReference>
<evidence type="ECO:0000259" key="1">
    <source>
        <dbReference type="Pfam" id="PF01966"/>
    </source>
</evidence>
<proteinExistence type="predicted"/>
<evidence type="ECO:0000313" key="3">
    <source>
        <dbReference type="Proteomes" id="UP000766609"/>
    </source>
</evidence>